<dbReference type="PANTHER" id="PTHR42749:SF1">
    <property type="entry name" value="CELL SHAPE-DETERMINING PROTEIN MREB"/>
    <property type="match status" value="1"/>
</dbReference>
<evidence type="ECO:0000313" key="8">
    <source>
        <dbReference type="Proteomes" id="UP001224661"/>
    </source>
</evidence>
<keyword evidence="5" id="KW-0133">Cell shape</keyword>
<comment type="similarity">
    <text evidence="6">Belongs to the FtsA/MreB family.</text>
</comment>
<accession>A0ABT6RUF0</accession>
<keyword evidence="2" id="KW-0963">Cytoplasm</keyword>
<proteinExistence type="inferred from homology"/>
<dbReference type="Gene3D" id="3.30.420.40">
    <property type="match status" value="2"/>
</dbReference>
<dbReference type="SUPFAM" id="SSF53067">
    <property type="entry name" value="Actin-like ATPase domain"/>
    <property type="match status" value="2"/>
</dbReference>
<evidence type="ECO:0000256" key="3">
    <source>
        <dbReference type="ARBA" id="ARBA00022741"/>
    </source>
</evidence>
<dbReference type="InterPro" id="IPR043129">
    <property type="entry name" value="ATPase_NBD"/>
</dbReference>
<sequence length="321" mass="34169">MRTLARGYSIDLGSAMLRILARNGQRILHMPTVAALDFEGRIRARGSRAVEIQGSRPDMLRLVRPVLRRSVADPLVAAFLLRAALREVSGEAKAKHFGAATLCVPDRLGELQAEALLVACEAAGLRRVRLVAKSLASAVGSDIPLAEPVGALVVDVGAERTSAALLSCGDVIATTSCPVGGLDVDDGLVRLLRHRHGLIISPAEAERTKVRIGKTEDGTVPVRGHDLLRGLPDTRTVPVAELARVPLTAYDALAKHVLALLSDSPPKLVEDVHERGLVLCGEGARMLGLADRLRDLLRLPVHVPDQPGDVGVLGAWDVEEV</sequence>
<protein>
    <submittedName>
        <fullName evidence="7">Rod shape-determining protein</fullName>
    </submittedName>
</protein>
<comment type="caution">
    <text evidence="7">The sequence shown here is derived from an EMBL/GenBank/DDBJ whole genome shotgun (WGS) entry which is preliminary data.</text>
</comment>
<organism evidence="7 8">
    <name type="scientific">Streptomyces solicavernae</name>
    <dbReference type="NCBI Taxonomy" id="3043614"/>
    <lineage>
        <taxon>Bacteria</taxon>
        <taxon>Bacillati</taxon>
        <taxon>Actinomycetota</taxon>
        <taxon>Actinomycetes</taxon>
        <taxon>Kitasatosporales</taxon>
        <taxon>Streptomycetaceae</taxon>
        <taxon>Streptomyces</taxon>
    </lineage>
</organism>
<evidence type="ECO:0000256" key="1">
    <source>
        <dbReference type="ARBA" id="ARBA00004496"/>
    </source>
</evidence>
<dbReference type="EMBL" id="JASCIR010000014">
    <property type="protein sequence ID" value="MDI3388067.1"/>
    <property type="molecule type" value="Genomic_DNA"/>
</dbReference>
<dbReference type="RefSeq" id="WP_282514499.1">
    <property type="nucleotide sequence ID" value="NZ_JASCIR010000014.1"/>
</dbReference>
<evidence type="ECO:0000313" key="7">
    <source>
        <dbReference type="EMBL" id="MDI3388067.1"/>
    </source>
</evidence>
<dbReference type="PANTHER" id="PTHR42749">
    <property type="entry name" value="CELL SHAPE-DETERMINING PROTEIN MREB"/>
    <property type="match status" value="1"/>
</dbReference>
<evidence type="ECO:0000256" key="6">
    <source>
        <dbReference type="ARBA" id="ARBA00023458"/>
    </source>
</evidence>
<evidence type="ECO:0000256" key="5">
    <source>
        <dbReference type="ARBA" id="ARBA00022960"/>
    </source>
</evidence>
<name>A0ABT6RUF0_9ACTN</name>
<dbReference type="InterPro" id="IPR056546">
    <property type="entry name" value="MreB_MamK-like"/>
</dbReference>
<evidence type="ECO:0000256" key="4">
    <source>
        <dbReference type="ARBA" id="ARBA00022840"/>
    </source>
</evidence>
<dbReference type="PRINTS" id="PR01652">
    <property type="entry name" value="SHAPEPROTEIN"/>
</dbReference>
<reference evidence="7 8" key="1">
    <citation type="submission" date="2023-05" db="EMBL/GenBank/DDBJ databases">
        <title>Draft genome sequence of Streptomyces sp. B-S-A8 isolated from a cave soil in Thailand.</title>
        <authorList>
            <person name="Chamroensaksri N."/>
            <person name="Muangham S."/>
        </authorList>
    </citation>
    <scope>NUCLEOTIDE SEQUENCE [LARGE SCALE GENOMIC DNA]</scope>
    <source>
        <strain evidence="7 8">B-S-A8</strain>
    </source>
</reference>
<comment type="subcellular location">
    <subcellularLocation>
        <location evidence="1">Cytoplasm</location>
    </subcellularLocation>
</comment>
<dbReference type="Proteomes" id="UP001224661">
    <property type="component" value="Unassembled WGS sequence"/>
</dbReference>
<gene>
    <name evidence="7" type="ORF">QIS99_17935</name>
</gene>
<dbReference type="Pfam" id="PF06723">
    <property type="entry name" value="MreB_Mbl"/>
    <property type="match status" value="1"/>
</dbReference>
<keyword evidence="8" id="KW-1185">Reference proteome</keyword>
<keyword evidence="4" id="KW-0067">ATP-binding</keyword>
<keyword evidence="3" id="KW-0547">Nucleotide-binding</keyword>
<dbReference type="InterPro" id="IPR004753">
    <property type="entry name" value="MreB"/>
</dbReference>
<evidence type="ECO:0000256" key="2">
    <source>
        <dbReference type="ARBA" id="ARBA00022490"/>
    </source>
</evidence>